<dbReference type="AlphaFoldDB" id="A0A5C6WX66"/>
<gene>
    <name evidence="2" type="ORF">FRC96_14750</name>
</gene>
<proteinExistence type="predicted"/>
<name>A0A5C6WX66_9DELT</name>
<sequence>MRQPLFVLLTLTTATLIIGCDRKSEPPPQTQPAGELAPEAFVEALPETITLRALNEAPAEPPHYDLEAFKLCPLRYEFVADTSIVAPEEFSPMGRAVDLKSSQQGSFSARVEGERWALHAGTIDRFEYVDEDRVRHPGLAADALAPILLKAEGQRLVEDDGPTALWSAMGEFPGLTIFFPALPAQAAPGSSTTWSPLLHQRGSSSEVEARRGKATPPPGYTHPKPQGTTHQAEVTLERWLDLGESRAALLRAEWSTGPYKEYMRSRQGATPEPVHVTITNTDDYAATYVVSEAGRVLFARVQSTREQHITSTGAMPEQRFFITLTAQMNLVQGCDDPVLASTAESSDLEIDEATRAVNRFIAAVKRNDLAALHDLLSPTLREEPGSRVILETLRAHLQKHGPDALGHPELPTDLMGFDQGHRVELAGASTHLAEEDENVLVTVYYTEPIEGETRITGLGADTSARDMLWEVLEITEKRFFYEGNP</sequence>
<evidence type="ECO:0000313" key="2">
    <source>
        <dbReference type="EMBL" id="TXD34007.1"/>
    </source>
</evidence>
<dbReference type="OrthoDB" id="5486113at2"/>
<dbReference type="EMBL" id="VOSL01000058">
    <property type="protein sequence ID" value="TXD34007.1"/>
    <property type="molecule type" value="Genomic_DNA"/>
</dbReference>
<evidence type="ECO:0000256" key="1">
    <source>
        <dbReference type="SAM" id="MobiDB-lite"/>
    </source>
</evidence>
<dbReference type="RefSeq" id="WP_146975499.1">
    <property type="nucleotide sequence ID" value="NZ_VOSL01000058.1"/>
</dbReference>
<feature type="region of interest" description="Disordered" evidence="1">
    <location>
        <begin position="189"/>
        <end position="230"/>
    </location>
</feature>
<accession>A0A5C6WX66</accession>
<feature type="compositionally biased region" description="Polar residues" evidence="1">
    <location>
        <begin position="189"/>
        <end position="206"/>
    </location>
</feature>
<dbReference type="Proteomes" id="UP000321046">
    <property type="component" value="Unassembled WGS sequence"/>
</dbReference>
<protein>
    <submittedName>
        <fullName evidence="2">Uncharacterized protein</fullName>
    </submittedName>
</protein>
<evidence type="ECO:0000313" key="3">
    <source>
        <dbReference type="Proteomes" id="UP000321046"/>
    </source>
</evidence>
<dbReference type="PROSITE" id="PS51257">
    <property type="entry name" value="PROKAR_LIPOPROTEIN"/>
    <property type="match status" value="1"/>
</dbReference>
<organism evidence="2 3">
    <name type="scientific">Lujinxingia vulgaris</name>
    <dbReference type="NCBI Taxonomy" id="2600176"/>
    <lineage>
        <taxon>Bacteria</taxon>
        <taxon>Deltaproteobacteria</taxon>
        <taxon>Bradymonadales</taxon>
        <taxon>Lujinxingiaceae</taxon>
        <taxon>Lujinxingia</taxon>
    </lineage>
</organism>
<reference evidence="2 3" key="1">
    <citation type="submission" date="2019-08" db="EMBL/GenBank/DDBJ databases">
        <title>Bradymonadales sp. TMQ2.</title>
        <authorList>
            <person name="Liang Q."/>
        </authorList>
    </citation>
    <scope>NUCLEOTIDE SEQUENCE [LARGE SCALE GENOMIC DNA]</scope>
    <source>
        <strain evidence="2 3">TMQ2</strain>
    </source>
</reference>
<comment type="caution">
    <text evidence="2">The sequence shown here is derived from an EMBL/GenBank/DDBJ whole genome shotgun (WGS) entry which is preliminary data.</text>
</comment>